<dbReference type="AlphaFoldDB" id="A0A848LZ13"/>
<dbReference type="CDD" id="cd17370">
    <property type="entry name" value="MFS_MJ1317_like"/>
    <property type="match status" value="1"/>
</dbReference>
<dbReference type="SUPFAM" id="SSF103473">
    <property type="entry name" value="MFS general substrate transporter"/>
    <property type="match status" value="1"/>
</dbReference>
<proteinExistence type="predicted"/>
<evidence type="ECO:0000259" key="5">
    <source>
        <dbReference type="PROSITE" id="PS50850"/>
    </source>
</evidence>
<comment type="caution">
    <text evidence="6">The sequence shown here is derived from an EMBL/GenBank/DDBJ whole genome shotgun (WGS) entry which is preliminary data.</text>
</comment>
<evidence type="ECO:0000313" key="7">
    <source>
        <dbReference type="Proteomes" id="UP000518300"/>
    </source>
</evidence>
<organism evidence="6 7">
    <name type="scientific">Pyxidicoccus fallax</name>
    <dbReference type="NCBI Taxonomy" id="394095"/>
    <lineage>
        <taxon>Bacteria</taxon>
        <taxon>Pseudomonadati</taxon>
        <taxon>Myxococcota</taxon>
        <taxon>Myxococcia</taxon>
        <taxon>Myxococcales</taxon>
        <taxon>Cystobacterineae</taxon>
        <taxon>Myxococcaceae</taxon>
        <taxon>Pyxidicoccus</taxon>
    </lineage>
</organism>
<evidence type="ECO:0000256" key="3">
    <source>
        <dbReference type="ARBA" id="ARBA00023136"/>
    </source>
</evidence>
<accession>A0A848LZ13</accession>
<keyword evidence="1 4" id="KW-0812">Transmembrane</keyword>
<keyword evidence="7" id="KW-1185">Reference proteome</keyword>
<feature type="transmembrane region" description="Helical" evidence="4">
    <location>
        <begin position="268"/>
        <end position="285"/>
    </location>
</feature>
<feature type="transmembrane region" description="Helical" evidence="4">
    <location>
        <begin position="143"/>
        <end position="162"/>
    </location>
</feature>
<dbReference type="Proteomes" id="UP000518300">
    <property type="component" value="Unassembled WGS sequence"/>
</dbReference>
<dbReference type="InterPro" id="IPR011701">
    <property type="entry name" value="MFS"/>
</dbReference>
<feature type="transmembrane region" description="Helical" evidence="4">
    <location>
        <begin position="335"/>
        <end position="355"/>
    </location>
</feature>
<dbReference type="PANTHER" id="PTHR23518:SF2">
    <property type="entry name" value="MAJOR FACILITATOR SUPERFAMILY TRANSPORTER"/>
    <property type="match status" value="1"/>
</dbReference>
<feature type="transmembrane region" description="Helical" evidence="4">
    <location>
        <begin position="306"/>
        <end position="329"/>
    </location>
</feature>
<feature type="transmembrane region" description="Helical" evidence="4">
    <location>
        <begin position="183"/>
        <end position="205"/>
    </location>
</feature>
<gene>
    <name evidence="6" type="ORF">HG543_52145</name>
</gene>
<dbReference type="InterPro" id="IPR020846">
    <property type="entry name" value="MFS_dom"/>
</dbReference>
<feature type="transmembrane region" description="Helical" evidence="4">
    <location>
        <begin position="119"/>
        <end position="137"/>
    </location>
</feature>
<dbReference type="PROSITE" id="PS50850">
    <property type="entry name" value="MFS"/>
    <property type="match status" value="1"/>
</dbReference>
<evidence type="ECO:0000313" key="6">
    <source>
        <dbReference type="EMBL" id="NMO23357.1"/>
    </source>
</evidence>
<feature type="transmembrane region" description="Helical" evidence="4">
    <location>
        <begin position="211"/>
        <end position="231"/>
    </location>
</feature>
<keyword evidence="3 4" id="KW-0472">Membrane</keyword>
<evidence type="ECO:0000256" key="2">
    <source>
        <dbReference type="ARBA" id="ARBA00022989"/>
    </source>
</evidence>
<dbReference type="GO" id="GO:0022857">
    <property type="term" value="F:transmembrane transporter activity"/>
    <property type="evidence" value="ECO:0007669"/>
    <property type="project" value="InterPro"/>
</dbReference>
<evidence type="ECO:0000256" key="1">
    <source>
        <dbReference type="ARBA" id="ARBA00022692"/>
    </source>
</evidence>
<name>A0A848LZ13_9BACT</name>
<dbReference type="InterPro" id="IPR036259">
    <property type="entry name" value="MFS_trans_sf"/>
</dbReference>
<dbReference type="Gene3D" id="1.20.1250.20">
    <property type="entry name" value="MFS general substrate transporter like domains"/>
    <property type="match status" value="2"/>
</dbReference>
<evidence type="ECO:0000256" key="4">
    <source>
        <dbReference type="SAM" id="Phobius"/>
    </source>
</evidence>
<feature type="domain" description="Major facilitator superfamily (MFS) profile" evidence="5">
    <location>
        <begin position="1"/>
        <end position="359"/>
    </location>
</feature>
<reference evidence="6 7" key="1">
    <citation type="submission" date="2020-04" db="EMBL/GenBank/DDBJ databases">
        <title>Draft genome of Pyxidicoccus fallax type strain.</title>
        <authorList>
            <person name="Whitworth D.E."/>
        </authorList>
    </citation>
    <scope>NUCLEOTIDE SEQUENCE [LARGE SCALE GENOMIC DNA]</scope>
    <source>
        <strain evidence="6 7">DSM 14698</strain>
    </source>
</reference>
<sequence>MIFPLLPAFLAARFPAAPLLLGGMEGLADLVSALLKYRSGVWADRARRLKPLVLLGYGVSSLARPMMAFVTLPWQPLVVRSLDRVGKGVRGTPRDAIIAHSVEPGARGRAFGFHRGMDHAGAAVGALVAMGLVALGLRAEQVFLAAAVPGLLAVLCILVVPEPEREPVAQGQGGALVPVPRRLAYYLGPVVLFGVANSTDAFLLLKLTEEGAPAALLPLAWLLLHVVKAAVSYPAGWLADRLGASRVVLAGWGLYALSYVALSFVRGVPGTLAVMAFYGLYHALAEGAEKSLLTSLVPAAARGRAFGLYNGLTGGASLVAGLLFGALWTVWGSRVAFLAAGLLAAVSAVLLVVLLPRARASAASA</sequence>
<protein>
    <submittedName>
        <fullName evidence="6">MFS transporter</fullName>
    </submittedName>
</protein>
<dbReference type="EMBL" id="JABBJJ010000589">
    <property type="protein sequence ID" value="NMO23357.1"/>
    <property type="molecule type" value="Genomic_DNA"/>
</dbReference>
<dbReference type="PANTHER" id="PTHR23518">
    <property type="entry name" value="C-METHYLTRANSFERASE"/>
    <property type="match status" value="1"/>
</dbReference>
<dbReference type="Pfam" id="PF07690">
    <property type="entry name" value="MFS_1"/>
    <property type="match status" value="2"/>
</dbReference>
<keyword evidence="2 4" id="KW-1133">Transmembrane helix</keyword>